<dbReference type="InterPro" id="IPR003593">
    <property type="entry name" value="AAA+_ATPase"/>
</dbReference>
<evidence type="ECO:0000256" key="1">
    <source>
        <dbReference type="ARBA" id="ARBA00005417"/>
    </source>
</evidence>
<keyword evidence="4 6" id="KW-0067">ATP-binding</keyword>
<dbReference type="InterPro" id="IPR003439">
    <property type="entry name" value="ABC_transporter-like_ATP-bd"/>
</dbReference>
<keyword evidence="3" id="KW-0547">Nucleotide-binding</keyword>
<dbReference type="EMBL" id="JAUSYY010000001">
    <property type="protein sequence ID" value="MDQ0893788.1"/>
    <property type="molecule type" value="Genomic_DNA"/>
</dbReference>
<dbReference type="PROSITE" id="PS50893">
    <property type="entry name" value="ABC_TRANSPORTER_2"/>
    <property type="match status" value="1"/>
</dbReference>
<gene>
    <name evidence="6" type="ORF">QFZ26_001343</name>
</gene>
<dbReference type="Pfam" id="PF00005">
    <property type="entry name" value="ABC_tran"/>
    <property type="match status" value="1"/>
</dbReference>
<protein>
    <submittedName>
        <fullName evidence="6">Manganese transport system ATP-binding protein</fullName>
    </submittedName>
</protein>
<evidence type="ECO:0000256" key="4">
    <source>
        <dbReference type="ARBA" id="ARBA00022840"/>
    </source>
</evidence>
<reference evidence="6 7" key="1">
    <citation type="submission" date="2023-07" db="EMBL/GenBank/DDBJ databases">
        <title>Comparative genomics of wheat-associated soil bacteria to identify genetic determinants of phenazine resistance.</title>
        <authorList>
            <person name="Mouncey N."/>
        </authorList>
    </citation>
    <scope>NUCLEOTIDE SEQUENCE [LARGE SCALE GENOMIC DNA]</scope>
    <source>
        <strain evidence="6 7">V3I3</strain>
    </source>
</reference>
<dbReference type="RefSeq" id="WP_307040504.1">
    <property type="nucleotide sequence ID" value="NZ_JAUSYY010000001.1"/>
</dbReference>
<feature type="domain" description="ABC transporter" evidence="5">
    <location>
        <begin position="20"/>
        <end position="254"/>
    </location>
</feature>
<dbReference type="PANTHER" id="PTHR42734">
    <property type="entry name" value="METAL TRANSPORT SYSTEM ATP-BINDING PROTEIN TM_0124-RELATED"/>
    <property type="match status" value="1"/>
</dbReference>
<dbReference type="InterPro" id="IPR027417">
    <property type="entry name" value="P-loop_NTPase"/>
</dbReference>
<evidence type="ECO:0000259" key="5">
    <source>
        <dbReference type="PROSITE" id="PS50893"/>
    </source>
</evidence>
<comment type="similarity">
    <text evidence="1">Belongs to the ABC transporter superfamily.</text>
</comment>
<proteinExistence type="inferred from homology"/>
<sequence length="260" mass="27567">MSGPAASVGHAASTQGGPALDVRGLTVHYGDVLALDDVSLTLRRGTICGLIGMNGSGKSTLFKAIMGTVKPDRGSVAIAGLAPKQARRAGIVGYVPQSEEVDWSFPLSVYDVVMMGRYGFQNFMRHPRPADRAAVAEALDRVELTGLAHRRIGALSGGQRKRAFVARGLAQGADVLLLDEPFAGVDRRSEATITELLRELAAGGGTVLVSSHDLEALPRLADEAILLLRRVLLHGSPQEALRPEQLARAFGLDLTGRTEE</sequence>
<dbReference type="Proteomes" id="UP001239083">
    <property type="component" value="Unassembled WGS sequence"/>
</dbReference>
<dbReference type="PANTHER" id="PTHR42734:SF5">
    <property type="entry name" value="IRON TRANSPORT SYSTEM ATP-BINDING PROTEIN HI_0361-RELATED"/>
    <property type="match status" value="1"/>
</dbReference>
<name>A0ABU0R6S7_9MICO</name>
<dbReference type="GO" id="GO:0005524">
    <property type="term" value="F:ATP binding"/>
    <property type="evidence" value="ECO:0007669"/>
    <property type="project" value="UniProtKB-KW"/>
</dbReference>
<keyword evidence="2" id="KW-0813">Transport</keyword>
<comment type="caution">
    <text evidence="6">The sequence shown here is derived from an EMBL/GenBank/DDBJ whole genome shotgun (WGS) entry which is preliminary data.</text>
</comment>
<dbReference type="CDD" id="cd03235">
    <property type="entry name" value="ABC_Metallic_Cations"/>
    <property type="match status" value="1"/>
</dbReference>
<evidence type="ECO:0000256" key="2">
    <source>
        <dbReference type="ARBA" id="ARBA00022448"/>
    </source>
</evidence>
<dbReference type="InterPro" id="IPR017871">
    <property type="entry name" value="ABC_transporter-like_CS"/>
</dbReference>
<keyword evidence="7" id="KW-1185">Reference proteome</keyword>
<accession>A0ABU0R6S7</accession>
<dbReference type="PROSITE" id="PS00211">
    <property type="entry name" value="ABC_TRANSPORTER_1"/>
    <property type="match status" value="1"/>
</dbReference>
<evidence type="ECO:0000313" key="7">
    <source>
        <dbReference type="Proteomes" id="UP001239083"/>
    </source>
</evidence>
<evidence type="ECO:0000313" key="6">
    <source>
        <dbReference type="EMBL" id="MDQ0893788.1"/>
    </source>
</evidence>
<evidence type="ECO:0000256" key="3">
    <source>
        <dbReference type="ARBA" id="ARBA00022741"/>
    </source>
</evidence>
<organism evidence="6 7">
    <name type="scientific">Agromyces ramosus</name>
    <dbReference type="NCBI Taxonomy" id="33879"/>
    <lineage>
        <taxon>Bacteria</taxon>
        <taxon>Bacillati</taxon>
        <taxon>Actinomycetota</taxon>
        <taxon>Actinomycetes</taxon>
        <taxon>Micrococcales</taxon>
        <taxon>Microbacteriaceae</taxon>
        <taxon>Agromyces</taxon>
    </lineage>
</organism>
<dbReference type="SUPFAM" id="SSF52540">
    <property type="entry name" value="P-loop containing nucleoside triphosphate hydrolases"/>
    <property type="match status" value="1"/>
</dbReference>
<dbReference type="Gene3D" id="3.40.50.300">
    <property type="entry name" value="P-loop containing nucleotide triphosphate hydrolases"/>
    <property type="match status" value="1"/>
</dbReference>
<dbReference type="SMART" id="SM00382">
    <property type="entry name" value="AAA"/>
    <property type="match status" value="1"/>
</dbReference>
<dbReference type="InterPro" id="IPR050153">
    <property type="entry name" value="Metal_Ion_Import_ABC"/>
</dbReference>